<sequence length="239" mass="28179">MNFRNSIDGRLGGSLNCWRGYQAIYEIENDSLFVNNIIECHSLAGTVKDKPKSYLSEIFGEKVKNERVFLDWFTGKISFPTVRDDNLILRWDGVFEKIYHYEMVIDIDQGKIIELNDEENYIDLENGINRLKKDTISTILFEQLRNSRLKKNNKFDCSDEYLITILEDGKVGEIRMAWTDQQIKEFFTKREYNYCISLLTKSLSKLQFDIIKRKGEPLQETILLEIWLNDDGSIENWTN</sequence>
<evidence type="ECO:0000313" key="1">
    <source>
        <dbReference type="EMBL" id="NER11628.1"/>
    </source>
</evidence>
<gene>
    <name evidence="1" type="ORF">GWK09_13940</name>
</gene>
<proteinExistence type="predicted"/>
<evidence type="ECO:0000313" key="2">
    <source>
        <dbReference type="Proteomes" id="UP000468443"/>
    </source>
</evidence>
<keyword evidence="2" id="KW-1185">Reference proteome</keyword>
<protein>
    <submittedName>
        <fullName evidence="1">Uncharacterized protein</fullName>
    </submittedName>
</protein>
<reference evidence="1 2" key="1">
    <citation type="submission" date="2020-01" db="EMBL/GenBank/DDBJ databases">
        <title>Muriicola jejuensis KCTC 22299.</title>
        <authorList>
            <person name="Wang G."/>
        </authorList>
    </citation>
    <scope>NUCLEOTIDE SEQUENCE [LARGE SCALE GENOMIC DNA]</scope>
    <source>
        <strain evidence="1 2">KCTC 22299</strain>
    </source>
</reference>
<accession>A0A6P0UID4</accession>
<comment type="caution">
    <text evidence="1">The sequence shown here is derived from an EMBL/GenBank/DDBJ whole genome shotgun (WGS) entry which is preliminary data.</text>
</comment>
<dbReference type="Proteomes" id="UP000468443">
    <property type="component" value="Unassembled WGS sequence"/>
</dbReference>
<dbReference type="AlphaFoldDB" id="A0A6P0UID4"/>
<organism evidence="1 2">
    <name type="scientific">Muriicola jejuensis</name>
    <dbReference type="NCBI Taxonomy" id="504488"/>
    <lineage>
        <taxon>Bacteria</taxon>
        <taxon>Pseudomonadati</taxon>
        <taxon>Bacteroidota</taxon>
        <taxon>Flavobacteriia</taxon>
        <taxon>Flavobacteriales</taxon>
        <taxon>Flavobacteriaceae</taxon>
        <taxon>Muriicola</taxon>
    </lineage>
</organism>
<dbReference type="RefSeq" id="WP_163694085.1">
    <property type="nucleotide sequence ID" value="NZ_FXTW01000005.1"/>
</dbReference>
<dbReference type="EMBL" id="JAABOP010000006">
    <property type="protein sequence ID" value="NER11628.1"/>
    <property type="molecule type" value="Genomic_DNA"/>
</dbReference>
<name>A0A6P0UID4_9FLAO</name>